<dbReference type="EMBL" id="JALBCA010000039">
    <property type="protein sequence ID" value="KAI2387405.1"/>
    <property type="molecule type" value="Genomic_DNA"/>
</dbReference>
<comment type="caution">
    <text evidence="1">The sequence shown here is derived from an EMBL/GenBank/DDBJ whole genome shotgun (WGS) entry which is preliminary data.</text>
</comment>
<organism evidence="1">
    <name type="scientific">Ophidiomyces ophidiicola</name>
    <dbReference type="NCBI Taxonomy" id="1387563"/>
    <lineage>
        <taxon>Eukaryota</taxon>
        <taxon>Fungi</taxon>
        <taxon>Dikarya</taxon>
        <taxon>Ascomycota</taxon>
        <taxon>Pezizomycotina</taxon>
        <taxon>Eurotiomycetes</taxon>
        <taxon>Eurotiomycetidae</taxon>
        <taxon>Onygenales</taxon>
        <taxon>Onygenaceae</taxon>
        <taxon>Ophidiomyces</taxon>
    </lineage>
</organism>
<accession>A0ACB8UXE1</accession>
<sequence>MLSVLWYYCSTTWAAFRRLVRHPLYLPLHVFEYITGENFNASSPAGSTPNAKPQALVALTLPNAEAAQWNRETMREFEAALEANPAVDLMSLFSDSYRGQHRAAQYDQLSYPGGINLQMVNSLRDTLQREPEVNLLSAFPVKFYTRRIKMATFKAPEKLPPSKEPEFRQILDRAKTASVVFPLSEAVTSLLAQSGASTTDDAEESLFVSLNRLLWDSPTIWQQCVRGMVVRCNEDIVAKVISGNKKNYTEYTSMQFLEQHAPDIPAPRPHGLIDFEPFQVIFMTYIPDMTLTEAWPDLSHDEKLSIQRQLDDIFRRLRSIRQDDGNMLGGVCAEGVRELRVDECALFKDITRAIDYNNLQFSADHRGSATYAELLRLFLENELPSVQGSVFTHGDVRTDNIMVKRDPNGCYKVTGIIDWELSGFYPEYYECTALTRTLSFVDDNDWYLYLPESLSPMRFPIRWLVDRLWGLQLRMA</sequence>
<protein>
    <submittedName>
        <fullName evidence="1">Uncharacterized protein</fullName>
    </submittedName>
</protein>
<evidence type="ECO:0000313" key="1">
    <source>
        <dbReference type="EMBL" id="KAI2387405.1"/>
    </source>
</evidence>
<gene>
    <name evidence="1" type="ORF">LOY88_003094</name>
</gene>
<name>A0ACB8UXE1_9EURO</name>
<reference evidence="1" key="1">
    <citation type="journal article" date="2022" name="bioRxiv">
        <title>Population genetic analysis of Ophidiomyces ophidiicola, the causative agent of snake fungal disease, indicates recent introductions to the USA.</title>
        <authorList>
            <person name="Ladner J.T."/>
            <person name="Palmer J.M."/>
            <person name="Ettinger C.L."/>
            <person name="Stajich J.E."/>
            <person name="Farrell T.M."/>
            <person name="Glorioso B.M."/>
            <person name="Lawson B."/>
            <person name="Price S.J."/>
            <person name="Stengle A.G."/>
            <person name="Grear D.A."/>
            <person name="Lorch J.M."/>
        </authorList>
    </citation>
    <scope>NUCLEOTIDE SEQUENCE</scope>
    <source>
        <strain evidence="1">NWHC 24266-5</strain>
    </source>
</reference>
<proteinExistence type="predicted"/>